<dbReference type="GO" id="GO:0051537">
    <property type="term" value="F:2 iron, 2 sulfur cluster binding"/>
    <property type="evidence" value="ECO:0007669"/>
    <property type="project" value="UniProtKB-KW"/>
</dbReference>
<gene>
    <name evidence="8" type="primary">bnzC</name>
    <name evidence="8" type="ORF">MBHS_01413</name>
</gene>
<keyword evidence="3" id="KW-0408">Iron</keyword>
<dbReference type="CDD" id="cd03528">
    <property type="entry name" value="Rieske_RO_ferredoxin"/>
    <property type="match status" value="1"/>
</dbReference>
<reference evidence="8 9" key="1">
    <citation type="submission" date="2016-10" db="EMBL/GenBank/DDBJ databases">
        <authorList>
            <person name="de Groot N.N."/>
        </authorList>
    </citation>
    <scope>NUCLEOTIDE SEQUENCE [LARGE SCALE GENOMIC DNA]</scope>
    <source>
        <strain evidence="8">MBHS1</strain>
    </source>
</reference>
<keyword evidence="1" id="KW-0001">2Fe-2S</keyword>
<evidence type="ECO:0000256" key="2">
    <source>
        <dbReference type="ARBA" id="ARBA00022723"/>
    </source>
</evidence>
<proteinExistence type="inferred from homology"/>
<accession>A0A1H6F5V6</accession>
<dbReference type="PANTHER" id="PTHR21496">
    <property type="entry name" value="FERREDOXIN-RELATED"/>
    <property type="match status" value="1"/>
</dbReference>
<dbReference type="Proteomes" id="UP000236724">
    <property type="component" value="Unassembled WGS sequence"/>
</dbReference>
<dbReference type="PANTHER" id="PTHR21496:SF0">
    <property type="entry name" value="RIESKE DOMAIN-CONTAINING PROTEIN"/>
    <property type="match status" value="1"/>
</dbReference>
<comment type="similarity">
    <text evidence="6">Belongs to the bacterial ring-hydroxylating dioxygenase ferredoxin component family.</text>
</comment>
<keyword evidence="2" id="KW-0479">Metal-binding</keyword>
<dbReference type="OrthoDB" id="9800167at2"/>
<dbReference type="Pfam" id="PF00355">
    <property type="entry name" value="Rieske"/>
    <property type="match status" value="1"/>
</dbReference>
<dbReference type="PROSITE" id="PS51296">
    <property type="entry name" value="RIESKE"/>
    <property type="match status" value="1"/>
</dbReference>
<evidence type="ECO:0000259" key="7">
    <source>
        <dbReference type="PROSITE" id="PS51296"/>
    </source>
</evidence>
<dbReference type="EMBL" id="FMSV02000358">
    <property type="protein sequence ID" value="SEH05558.1"/>
    <property type="molecule type" value="Genomic_DNA"/>
</dbReference>
<dbReference type="AlphaFoldDB" id="A0A1H6F5V6"/>
<dbReference type="RefSeq" id="WP_103919470.1">
    <property type="nucleotide sequence ID" value="NZ_FMSV02000358.1"/>
</dbReference>
<dbReference type="InterPro" id="IPR017941">
    <property type="entry name" value="Rieske_2Fe-2S"/>
</dbReference>
<evidence type="ECO:0000313" key="9">
    <source>
        <dbReference type="Proteomes" id="UP000236724"/>
    </source>
</evidence>
<dbReference type="InterPro" id="IPR036922">
    <property type="entry name" value="Rieske_2Fe-2S_sf"/>
</dbReference>
<name>A0A1H6F5V6_9GAMM</name>
<dbReference type="GO" id="GO:0046872">
    <property type="term" value="F:metal ion binding"/>
    <property type="evidence" value="ECO:0007669"/>
    <property type="project" value="UniProtKB-KW"/>
</dbReference>
<keyword evidence="8" id="KW-0560">Oxidoreductase</keyword>
<dbReference type="Gene3D" id="2.102.10.10">
    <property type="entry name" value="Rieske [2Fe-2S] iron-sulphur domain"/>
    <property type="match status" value="1"/>
</dbReference>
<protein>
    <submittedName>
        <fullName evidence="8">Benzene 1,2-dioxygenase system ferredoxin subunit</fullName>
    </submittedName>
</protein>
<evidence type="ECO:0000256" key="1">
    <source>
        <dbReference type="ARBA" id="ARBA00022714"/>
    </source>
</evidence>
<evidence type="ECO:0000256" key="5">
    <source>
        <dbReference type="ARBA" id="ARBA00034078"/>
    </source>
</evidence>
<organism evidence="8 9">
    <name type="scientific">Candidatus Venteria ishoeyi</name>
    <dbReference type="NCBI Taxonomy" id="1899563"/>
    <lineage>
        <taxon>Bacteria</taxon>
        <taxon>Pseudomonadati</taxon>
        <taxon>Pseudomonadota</taxon>
        <taxon>Gammaproteobacteria</taxon>
        <taxon>Thiotrichales</taxon>
        <taxon>Thiotrichaceae</taxon>
        <taxon>Venteria</taxon>
    </lineage>
</organism>
<keyword evidence="4" id="KW-0411">Iron-sulfur</keyword>
<evidence type="ECO:0000256" key="3">
    <source>
        <dbReference type="ARBA" id="ARBA00023004"/>
    </source>
</evidence>
<evidence type="ECO:0000256" key="6">
    <source>
        <dbReference type="ARBA" id="ARBA00038001"/>
    </source>
</evidence>
<keyword evidence="9" id="KW-1185">Reference proteome</keyword>
<dbReference type="GO" id="GO:0051213">
    <property type="term" value="F:dioxygenase activity"/>
    <property type="evidence" value="ECO:0007669"/>
    <property type="project" value="UniProtKB-KW"/>
</dbReference>
<dbReference type="SUPFAM" id="SSF50022">
    <property type="entry name" value="ISP domain"/>
    <property type="match status" value="1"/>
</dbReference>
<sequence length="107" mass="11842">MKWYRVAHADECPPGKMLRVEIAGKRILIAHVEGVFYALDDTCTHEDASLYTGCLKGKSVKCPLHGSYFSLATGQPSEEPAEEPLQTYAIKQEGEALWIESMPENAS</sequence>
<keyword evidence="8" id="KW-0223">Dioxygenase</keyword>
<evidence type="ECO:0000256" key="4">
    <source>
        <dbReference type="ARBA" id="ARBA00023014"/>
    </source>
</evidence>
<comment type="cofactor">
    <cofactor evidence="5">
        <name>[2Fe-2S] cluster</name>
        <dbReference type="ChEBI" id="CHEBI:190135"/>
    </cofactor>
</comment>
<feature type="domain" description="Rieske" evidence="7">
    <location>
        <begin position="4"/>
        <end position="99"/>
    </location>
</feature>
<evidence type="ECO:0000313" key="8">
    <source>
        <dbReference type="EMBL" id="SEH05558.1"/>
    </source>
</evidence>